<dbReference type="NCBIfam" id="TIGR02532">
    <property type="entry name" value="IV_pilin_GFxxxE"/>
    <property type="match status" value="1"/>
</dbReference>
<comment type="similarity">
    <text evidence="9">Belongs to the ComGC family.</text>
</comment>
<dbReference type="AlphaFoldDB" id="A0A2T0W643"/>
<dbReference type="EMBL" id="PVTO01000015">
    <property type="protein sequence ID" value="PRY82165.1"/>
    <property type="molecule type" value="Genomic_DNA"/>
</dbReference>
<evidence type="ECO:0000256" key="4">
    <source>
        <dbReference type="ARBA" id="ARBA00022481"/>
    </source>
</evidence>
<dbReference type="GO" id="GO:0009986">
    <property type="term" value="C:cell surface"/>
    <property type="evidence" value="ECO:0007669"/>
    <property type="project" value="UniProtKB-SubCell"/>
</dbReference>
<evidence type="ECO:0000256" key="5">
    <source>
        <dbReference type="ARBA" id="ARBA00022692"/>
    </source>
</evidence>
<dbReference type="InterPro" id="IPR012902">
    <property type="entry name" value="N_methyl_site"/>
</dbReference>
<evidence type="ECO:0000256" key="3">
    <source>
        <dbReference type="ARBA" id="ARBA00022475"/>
    </source>
</evidence>
<dbReference type="InterPro" id="IPR016940">
    <property type="entry name" value="ComGC"/>
</dbReference>
<keyword evidence="11" id="KW-1185">Reference proteome</keyword>
<keyword evidence="3" id="KW-1003">Cell membrane</keyword>
<dbReference type="GO" id="GO:0015628">
    <property type="term" value="P:protein secretion by the type II secretion system"/>
    <property type="evidence" value="ECO:0007669"/>
    <property type="project" value="InterPro"/>
</dbReference>
<dbReference type="PIRSF" id="PIRSF029928">
    <property type="entry name" value="Late_competence_ComGC"/>
    <property type="match status" value="1"/>
</dbReference>
<dbReference type="InterPro" id="IPR000983">
    <property type="entry name" value="Bac_GSPG_pilin"/>
</dbReference>
<dbReference type="Proteomes" id="UP000238205">
    <property type="component" value="Unassembled WGS sequence"/>
</dbReference>
<comment type="subcellular location">
    <subcellularLocation>
        <location evidence="1">Cell membrane</location>
        <topology evidence="1">Single-pass membrane protein</topology>
    </subcellularLocation>
    <subcellularLocation>
        <location evidence="2">Cell surface</location>
    </subcellularLocation>
</comment>
<dbReference type="GO" id="GO:0015627">
    <property type="term" value="C:type II protein secretion system complex"/>
    <property type="evidence" value="ECO:0007669"/>
    <property type="project" value="InterPro"/>
</dbReference>
<comment type="caution">
    <text evidence="10">The sequence shown here is derived from an EMBL/GenBank/DDBJ whole genome shotgun (WGS) entry which is preliminary data.</text>
</comment>
<keyword evidence="5" id="KW-0812">Transmembrane</keyword>
<accession>A0A2T0W643</accession>
<organism evidence="10 11">
    <name type="scientific">Alkalibacterium olivapovliticus</name>
    <dbReference type="NCBI Taxonomy" id="99907"/>
    <lineage>
        <taxon>Bacteria</taxon>
        <taxon>Bacillati</taxon>
        <taxon>Bacillota</taxon>
        <taxon>Bacilli</taxon>
        <taxon>Lactobacillales</taxon>
        <taxon>Carnobacteriaceae</taxon>
        <taxon>Alkalibacterium</taxon>
    </lineage>
</organism>
<dbReference type="GO" id="GO:0030420">
    <property type="term" value="P:establishment of competence for transformation"/>
    <property type="evidence" value="ECO:0007669"/>
    <property type="project" value="UniProtKB-KW"/>
</dbReference>
<dbReference type="Gene3D" id="3.30.700.10">
    <property type="entry name" value="Glycoprotein, Type 4 Pilin"/>
    <property type="match status" value="1"/>
</dbReference>
<dbReference type="InterPro" id="IPR045584">
    <property type="entry name" value="Pilin-like"/>
</dbReference>
<dbReference type="SUPFAM" id="SSF54523">
    <property type="entry name" value="Pili subunits"/>
    <property type="match status" value="1"/>
</dbReference>
<dbReference type="GO" id="GO:0005886">
    <property type="term" value="C:plasma membrane"/>
    <property type="evidence" value="ECO:0007669"/>
    <property type="project" value="UniProtKB-SubCell"/>
</dbReference>
<evidence type="ECO:0000256" key="2">
    <source>
        <dbReference type="ARBA" id="ARBA00004241"/>
    </source>
</evidence>
<keyword evidence="4" id="KW-0488">Methylation</keyword>
<evidence type="ECO:0000256" key="6">
    <source>
        <dbReference type="ARBA" id="ARBA00022989"/>
    </source>
</evidence>
<evidence type="ECO:0000256" key="7">
    <source>
        <dbReference type="ARBA" id="ARBA00023136"/>
    </source>
</evidence>
<dbReference type="NCBIfam" id="NF040999">
    <property type="entry name" value="pilin_ComGC"/>
    <property type="match status" value="1"/>
</dbReference>
<protein>
    <submittedName>
        <fullName evidence="10">Competence protein ComGC</fullName>
    </submittedName>
</protein>
<name>A0A2T0W643_9LACT</name>
<dbReference type="RefSeq" id="WP_245920568.1">
    <property type="nucleotide sequence ID" value="NZ_PVTO01000015.1"/>
</dbReference>
<keyword evidence="7" id="KW-0472">Membrane</keyword>
<sequence>MIKKMVKKISHDDGFTLIEMSLVLFVISALLLLFIPNLSGRQESAELKSNEAIETVLQSQVDLYIMDKNQKPTSFDTLKSEKYLTENQALRAKNEYTIVNGIVTKNTQ</sequence>
<keyword evidence="6" id="KW-1133">Transmembrane helix</keyword>
<evidence type="ECO:0000256" key="9">
    <source>
        <dbReference type="ARBA" id="ARBA00043982"/>
    </source>
</evidence>
<evidence type="ECO:0000313" key="10">
    <source>
        <dbReference type="EMBL" id="PRY82165.1"/>
    </source>
</evidence>
<reference evidence="10 11" key="1">
    <citation type="submission" date="2018-03" db="EMBL/GenBank/DDBJ databases">
        <title>Genomic Encyclopedia of Archaeal and Bacterial Type Strains, Phase II (KMG-II): from individual species to whole genera.</title>
        <authorList>
            <person name="Goeker M."/>
        </authorList>
    </citation>
    <scope>NUCLEOTIDE SEQUENCE [LARGE SCALE GENOMIC DNA]</scope>
    <source>
        <strain evidence="10 11">DSM 13175</strain>
    </source>
</reference>
<dbReference type="PRINTS" id="PR00813">
    <property type="entry name" value="BCTERIALGSPG"/>
</dbReference>
<gene>
    <name evidence="10" type="ORF">CLV38_11517</name>
</gene>
<evidence type="ECO:0000313" key="11">
    <source>
        <dbReference type="Proteomes" id="UP000238205"/>
    </source>
</evidence>
<keyword evidence="8" id="KW-0178">Competence</keyword>
<evidence type="ECO:0000256" key="1">
    <source>
        <dbReference type="ARBA" id="ARBA00004162"/>
    </source>
</evidence>
<proteinExistence type="inferred from homology"/>
<evidence type="ECO:0000256" key="8">
    <source>
        <dbReference type="ARBA" id="ARBA00023287"/>
    </source>
</evidence>